<dbReference type="Pfam" id="PF00096">
    <property type="entry name" value="zf-C2H2"/>
    <property type="match status" value="1"/>
</dbReference>
<gene>
    <name evidence="3" type="primary">lola_14</name>
    <name evidence="3" type="ORF">g.19892</name>
</gene>
<dbReference type="AlphaFoldDB" id="A0A146M1G3"/>
<sequence length="118" mass="13359">NQTNTQDVKPPMVKGQNMSKLAIGDSLVDPCSSLSNQTHLPEAAYISTGKFNCPKCPRSYSYENTLKFHLRHECGKEPAFICHLCPYRAKRNYTLKTHMAVVHKELPNQQLGQTAHKF</sequence>
<keyword evidence="1" id="KW-0862">Zinc</keyword>
<evidence type="ECO:0000259" key="2">
    <source>
        <dbReference type="PROSITE" id="PS50157"/>
    </source>
</evidence>
<reference evidence="3" key="1">
    <citation type="journal article" date="2016" name="Gigascience">
        <title>De novo construction of an expanded transcriptome assembly for the western tarnished plant bug, Lygus hesperus.</title>
        <authorList>
            <person name="Tassone E.E."/>
            <person name="Geib S.M."/>
            <person name="Hall B."/>
            <person name="Fabrick J.A."/>
            <person name="Brent C.S."/>
            <person name="Hull J.J."/>
        </authorList>
    </citation>
    <scope>NUCLEOTIDE SEQUENCE</scope>
</reference>
<dbReference type="Gene3D" id="3.30.160.60">
    <property type="entry name" value="Classic Zinc Finger"/>
    <property type="match status" value="1"/>
</dbReference>
<dbReference type="EMBL" id="GDHC01005943">
    <property type="protein sequence ID" value="JAQ12686.1"/>
    <property type="molecule type" value="Transcribed_RNA"/>
</dbReference>
<dbReference type="InterPro" id="IPR013087">
    <property type="entry name" value="Znf_C2H2_type"/>
</dbReference>
<dbReference type="PROSITE" id="PS50157">
    <property type="entry name" value="ZINC_FINGER_C2H2_2"/>
    <property type="match status" value="1"/>
</dbReference>
<evidence type="ECO:0000256" key="1">
    <source>
        <dbReference type="PROSITE-ProRule" id="PRU00042"/>
    </source>
</evidence>
<name>A0A146M1G3_LYGHE</name>
<evidence type="ECO:0000313" key="3">
    <source>
        <dbReference type="EMBL" id="JAQ12686.1"/>
    </source>
</evidence>
<protein>
    <submittedName>
        <fullName evidence="3">Longitudinals lacking protein, isoforms A/B/D/L</fullName>
    </submittedName>
</protein>
<dbReference type="InterPro" id="IPR036236">
    <property type="entry name" value="Znf_C2H2_sf"/>
</dbReference>
<organism evidence="3">
    <name type="scientific">Lygus hesperus</name>
    <name type="common">Western plant bug</name>
    <dbReference type="NCBI Taxonomy" id="30085"/>
    <lineage>
        <taxon>Eukaryota</taxon>
        <taxon>Metazoa</taxon>
        <taxon>Ecdysozoa</taxon>
        <taxon>Arthropoda</taxon>
        <taxon>Hexapoda</taxon>
        <taxon>Insecta</taxon>
        <taxon>Pterygota</taxon>
        <taxon>Neoptera</taxon>
        <taxon>Paraneoptera</taxon>
        <taxon>Hemiptera</taxon>
        <taxon>Heteroptera</taxon>
        <taxon>Panheteroptera</taxon>
        <taxon>Cimicomorpha</taxon>
        <taxon>Miridae</taxon>
        <taxon>Mirini</taxon>
        <taxon>Lygus</taxon>
    </lineage>
</organism>
<accession>A0A146M1G3</accession>
<feature type="domain" description="C2H2-type" evidence="2">
    <location>
        <begin position="51"/>
        <end position="78"/>
    </location>
</feature>
<feature type="non-terminal residue" evidence="3">
    <location>
        <position position="1"/>
    </location>
</feature>
<proteinExistence type="predicted"/>
<dbReference type="SUPFAM" id="SSF57667">
    <property type="entry name" value="beta-beta-alpha zinc fingers"/>
    <property type="match status" value="1"/>
</dbReference>
<keyword evidence="1" id="KW-0479">Metal-binding</keyword>
<dbReference type="GO" id="GO:0008270">
    <property type="term" value="F:zinc ion binding"/>
    <property type="evidence" value="ECO:0007669"/>
    <property type="project" value="UniProtKB-KW"/>
</dbReference>
<keyword evidence="1" id="KW-0863">Zinc-finger</keyword>
<dbReference type="SMART" id="SM00355">
    <property type="entry name" value="ZnF_C2H2"/>
    <property type="match status" value="2"/>
</dbReference>